<keyword evidence="3" id="KW-1185">Reference proteome</keyword>
<evidence type="ECO:0000313" key="3">
    <source>
        <dbReference type="Proteomes" id="UP000054558"/>
    </source>
</evidence>
<organism evidence="2 3">
    <name type="scientific">Klebsormidium nitens</name>
    <name type="common">Green alga</name>
    <name type="synonym">Ulothrix nitens</name>
    <dbReference type="NCBI Taxonomy" id="105231"/>
    <lineage>
        <taxon>Eukaryota</taxon>
        <taxon>Viridiplantae</taxon>
        <taxon>Streptophyta</taxon>
        <taxon>Klebsormidiophyceae</taxon>
        <taxon>Klebsormidiales</taxon>
        <taxon>Klebsormidiaceae</taxon>
        <taxon>Klebsormidium</taxon>
    </lineage>
</organism>
<feature type="compositionally biased region" description="Low complexity" evidence="1">
    <location>
        <begin position="277"/>
        <end position="291"/>
    </location>
</feature>
<dbReference type="EMBL" id="DF237880">
    <property type="protein sequence ID" value="GAQ92138.1"/>
    <property type="molecule type" value="Genomic_DNA"/>
</dbReference>
<feature type="compositionally biased region" description="Pro residues" evidence="1">
    <location>
        <begin position="157"/>
        <end position="174"/>
    </location>
</feature>
<protein>
    <submittedName>
        <fullName evidence="2">Uncharacterized protein</fullName>
    </submittedName>
</protein>
<accession>A0A1Y1IV62</accession>
<feature type="region of interest" description="Disordered" evidence="1">
    <location>
        <begin position="348"/>
        <end position="405"/>
    </location>
</feature>
<feature type="compositionally biased region" description="Pro residues" evidence="1">
    <location>
        <begin position="126"/>
        <end position="135"/>
    </location>
</feature>
<feature type="compositionally biased region" description="Low complexity" evidence="1">
    <location>
        <begin position="66"/>
        <end position="87"/>
    </location>
</feature>
<name>A0A1Y1IV62_KLENI</name>
<feature type="compositionally biased region" description="Basic and acidic residues" evidence="1">
    <location>
        <begin position="392"/>
        <end position="405"/>
    </location>
</feature>
<proteinExistence type="predicted"/>
<sequence>MAVLRNAAAEPRVFRRGKGAENTVVAYLGHNPQERKSRSIRLDTAAIGRTIYGHMKKSLDNGDYEPPLASPARSCSPPAPLARSPSPQLLDVDQPPSPPRVGFAEQFSKLPDVLQHLKDGTSPTATPRPPLPPKPNSLKEANEALLVSQLQKTSTAPPVPAAPAPPVPAAPAPPAADVISERAATAAPLPPPPPPMWKPLITHVALPWPKPLIADVAPAESSSPPRPSAGVSNAVRSPTIPAAAPATRLEAATPALTSSQPLPGGTKLAPLNAPADVSTPTVTSVVPTPSSLQKPTSLDITDVPLSVTIISPAVGEAPVKIKFRGLTSSSGVSSGAPVSVITAVTPASAGNHISESEPERAPLAAPIKVETKRKRRKKERRPAVDPTTGEPLKSEEKEEARHRAI</sequence>
<dbReference type="OMA" id="SECKANY"/>
<gene>
    <name evidence="2" type="ORF">KFL_009310030</name>
</gene>
<feature type="region of interest" description="Disordered" evidence="1">
    <location>
        <begin position="150"/>
        <end position="196"/>
    </location>
</feature>
<feature type="compositionally biased region" description="Low complexity" evidence="1">
    <location>
        <begin position="241"/>
        <end position="257"/>
    </location>
</feature>
<feature type="region of interest" description="Disordered" evidence="1">
    <location>
        <begin position="62"/>
        <end position="103"/>
    </location>
</feature>
<reference evidence="2 3" key="1">
    <citation type="journal article" date="2014" name="Nat. Commun.">
        <title>Klebsormidium flaccidum genome reveals primary factors for plant terrestrial adaptation.</title>
        <authorList>
            <person name="Hori K."/>
            <person name="Maruyama F."/>
            <person name="Fujisawa T."/>
            <person name="Togashi T."/>
            <person name="Yamamoto N."/>
            <person name="Seo M."/>
            <person name="Sato S."/>
            <person name="Yamada T."/>
            <person name="Mori H."/>
            <person name="Tajima N."/>
            <person name="Moriyama T."/>
            <person name="Ikeuchi M."/>
            <person name="Watanabe M."/>
            <person name="Wada H."/>
            <person name="Kobayashi K."/>
            <person name="Saito M."/>
            <person name="Masuda T."/>
            <person name="Sasaki-Sekimoto Y."/>
            <person name="Mashiguchi K."/>
            <person name="Awai K."/>
            <person name="Shimojima M."/>
            <person name="Masuda S."/>
            <person name="Iwai M."/>
            <person name="Nobusawa T."/>
            <person name="Narise T."/>
            <person name="Kondo S."/>
            <person name="Saito H."/>
            <person name="Sato R."/>
            <person name="Murakawa M."/>
            <person name="Ihara Y."/>
            <person name="Oshima-Yamada Y."/>
            <person name="Ohtaka K."/>
            <person name="Satoh M."/>
            <person name="Sonobe K."/>
            <person name="Ishii M."/>
            <person name="Ohtani R."/>
            <person name="Kanamori-Sato M."/>
            <person name="Honoki R."/>
            <person name="Miyazaki D."/>
            <person name="Mochizuki H."/>
            <person name="Umetsu J."/>
            <person name="Higashi K."/>
            <person name="Shibata D."/>
            <person name="Kamiya Y."/>
            <person name="Sato N."/>
            <person name="Nakamura Y."/>
            <person name="Tabata S."/>
            <person name="Ida S."/>
            <person name="Kurokawa K."/>
            <person name="Ohta H."/>
        </authorList>
    </citation>
    <scope>NUCLEOTIDE SEQUENCE [LARGE SCALE GENOMIC DNA]</scope>
    <source>
        <strain evidence="2 3">NIES-2285</strain>
    </source>
</reference>
<feature type="region of interest" description="Disordered" evidence="1">
    <location>
        <begin position="217"/>
        <end position="297"/>
    </location>
</feature>
<evidence type="ECO:0000313" key="2">
    <source>
        <dbReference type="EMBL" id="GAQ92138.1"/>
    </source>
</evidence>
<dbReference type="PRINTS" id="PR01217">
    <property type="entry name" value="PRICHEXTENSN"/>
</dbReference>
<dbReference type="Proteomes" id="UP000054558">
    <property type="component" value="Unassembled WGS sequence"/>
</dbReference>
<dbReference type="AlphaFoldDB" id="A0A1Y1IV62"/>
<feature type="compositionally biased region" description="Basic residues" evidence="1">
    <location>
        <begin position="371"/>
        <end position="380"/>
    </location>
</feature>
<evidence type="ECO:0000256" key="1">
    <source>
        <dbReference type="SAM" id="MobiDB-lite"/>
    </source>
</evidence>
<feature type="region of interest" description="Disordered" evidence="1">
    <location>
        <begin position="116"/>
        <end position="138"/>
    </location>
</feature>